<evidence type="ECO:0000259" key="1">
    <source>
        <dbReference type="PROSITE" id="PS51819"/>
    </source>
</evidence>
<dbReference type="SUPFAM" id="SSF54593">
    <property type="entry name" value="Glyoxalase/Bleomycin resistance protein/Dihydroxybiphenyl dioxygenase"/>
    <property type="match status" value="1"/>
</dbReference>
<dbReference type="InterPro" id="IPR029068">
    <property type="entry name" value="Glyas_Bleomycin-R_OHBP_Dase"/>
</dbReference>
<reference evidence="2 3" key="1">
    <citation type="journal article" date="2013" name="PLoS ONE">
        <title>Lactobacillus paracasei comparative genomics: towards species pan-genome definition and exploitation of diversity.</title>
        <authorList>
            <person name="Smokvina T."/>
            <person name="Wels M."/>
            <person name="Polka J."/>
            <person name="Chervaux C."/>
            <person name="Brisse S."/>
            <person name="Boekhorst J."/>
            <person name="van Hylckama Vlieg J.E."/>
            <person name="Siezen R.J."/>
        </authorList>
    </citation>
    <scope>NUCLEOTIDE SEQUENCE [LARGE SCALE GENOMIC DNA]</scope>
    <source>
        <strain evidence="2 3">Lpp71</strain>
    </source>
</reference>
<dbReference type="InterPro" id="IPR037523">
    <property type="entry name" value="VOC_core"/>
</dbReference>
<protein>
    <submittedName>
        <fullName evidence="2">Lactoylglutathione lyase-like lyase</fullName>
    </submittedName>
</protein>
<organism evidence="2 3">
    <name type="scientific">Lacticaseibacillus paracasei subsp. paracasei Lpp71</name>
    <dbReference type="NCBI Taxonomy" id="1256207"/>
    <lineage>
        <taxon>Bacteria</taxon>
        <taxon>Bacillati</taxon>
        <taxon>Bacillota</taxon>
        <taxon>Bacilli</taxon>
        <taxon>Lactobacillales</taxon>
        <taxon>Lactobacillaceae</taxon>
        <taxon>Lacticaseibacillus</taxon>
    </lineage>
</organism>
<proteinExistence type="predicted"/>
<dbReference type="PROSITE" id="PS51819">
    <property type="entry name" value="VOC"/>
    <property type="match status" value="1"/>
</dbReference>
<evidence type="ECO:0000313" key="3">
    <source>
        <dbReference type="Proteomes" id="UP000014252"/>
    </source>
</evidence>
<accession>A0A8E0ME24</accession>
<gene>
    <name evidence="2" type="ORF">Lpp71_05585</name>
</gene>
<keyword evidence="2" id="KW-0456">Lyase</keyword>
<feature type="domain" description="VOC" evidence="1">
    <location>
        <begin position="3"/>
        <end position="33"/>
    </location>
</feature>
<name>A0A8E0ME24_LACPA</name>
<dbReference type="AlphaFoldDB" id="A0A8E0ME24"/>
<sequence length="33" mass="3695">MTRLHHVSLLTGDAPATIQFYTKVLGLRLVKNT</sequence>
<dbReference type="EMBL" id="ANKD01000256">
    <property type="protein sequence ID" value="EPC75947.1"/>
    <property type="molecule type" value="Genomic_DNA"/>
</dbReference>
<comment type="caution">
    <text evidence="2">The sequence shown here is derived from an EMBL/GenBank/DDBJ whole genome shotgun (WGS) entry which is preliminary data.</text>
</comment>
<dbReference type="Pfam" id="PF00903">
    <property type="entry name" value="Glyoxalase"/>
    <property type="match status" value="1"/>
</dbReference>
<dbReference type="GO" id="GO:0016829">
    <property type="term" value="F:lyase activity"/>
    <property type="evidence" value="ECO:0007669"/>
    <property type="project" value="UniProtKB-KW"/>
</dbReference>
<dbReference type="Proteomes" id="UP000014252">
    <property type="component" value="Unassembled WGS sequence"/>
</dbReference>
<feature type="non-terminal residue" evidence="2">
    <location>
        <position position="33"/>
    </location>
</feature>
<evidence type="ECO:0000313" key="2">
    <source>
        <dbReference type="EMBL" id="EPC75947.1"/>
    </source>
</evidence>
<dbReference type="InterPro" id="IPR004360">
    <property type="entry name" value="Glyas_Fos-R_dOase_dom"/>
</dbReference>
<dbReference type="Gene3D" id="3.10.180.10">
    <property type="entry name" value="2,3-Dihydroxybiphenyl 1,2-Dioxygenase, domain 1"/>
    <property type="match status" value="1"/>
</dbReference>